<dbReference type="eggNOG" id="COG0085">
    <property type="taxonomic scope" value="Bacteria"/>
</dbReference>
<keyword evidence="2 7" id="KW-0240">DNA-directed RNA polymerase</keyword>
<proteinExistence type="predicted"/>
<keyword evidence="5" id="KW-0804">Transcription</keyword>
<dbReference type="Pfam" id="PF00562">
    <property type="entry name" value="RNA_pol_Rpb2_6"/>
    <property type="match status" value="1"/>
</dbReference>
<gene>
    <name evidence="7" type="ORF">KSU1_C1176</name>
</gene>
<organism evidence="7 8">
    <name type="scientific">Candidatus Jettenia caeni</name>
    <dbReference type="NCBI Taxonomy" id="247490"/>
    <lineage>
        <taxon>Bacteria</taxon>
        <taxon>Pseudomonadati</taxon>
        <taxon>Planctomycetota</taxon>
        <taxon>Candidatus Brocadiia</taxon>
        <taxon>Candidatus Brocadiales</taxon>
        <taxon>Candidatus Brocadiaceae</taxon>
        <taxon>Candidatus Jettenia</taxon>
    </lineage>
</organism>
<dbReference type="GO" id="GO:0000428">
    <property type="term" value="C:DNA-directed RNA polymerase complex"/>
    <property type="evidence" value="ECO:0007669"/>
    <property type="project" value="UniProtKB-KW"/>
</dbReference>
<dbReference type="EMBL" id="BAFH01000003">
    <property type="protein sequence ID" value="GAB62772.1"/>
    <property type="molecule type" value="Genomic_DNA"/>
</dbReference>
<evidence type="ECO:0000256" key="4">
    <source>
        <dbReference type="ARBA" id="ARBA00022695"/>
    </source>
</evidence>
<dbReference type="InterPro" id="IPR037033">
    <property type="entry name" value="DNA-dir_RNAP_su2_hyb_sf"/>
</dbReference>
<evidence type="ECO:0000259" key="6">
    <source>
        <dbReference type="Pfam" id="PF00562"/>
    </source>
</evidence>
<dbReference type="GO" id="GO:0003677">
    <property type="term" value="F:DNA binding"/>
    <property type="evidence" value="ECO:0007669"/>
    <property type="project" value="InterPro"/>
</dbReference>
<keyword evidence="3" id="KW-0808">Transferase</keyword>
<dbReference type="EC" id="2.7.7.6" evidence="1"/>
<reference evidence="7 8" key="1">
    <citation type="journal article" date="2012" name="FEBS Lett.">
        <title>Anammox organism KSU-1 expresses a NirK-type copper-containing nitrite reductase instead of a NirS-type with cytochrome cd1.</title>
        <authorList>
            <person name="Hira D."/>
            <person name="Toh H."/>
            <person name="Migita C.T."/>
            <person name="Okubo H."/>
            <person name="Nishiyama T."/>
            <person name="Hattori M."/>
            <person name="Furukawa K."/>
            <person name="Fujii T."/>
        </authorList>
    </citation>
    <scope>NUCLEOTIDE SEQUENCE [LARGE SCALE GENOMIC DNA]</scope>
</reference>
<dbReference type="STRING" id="247490.KSU1_C1176"/>
<dbReference type="InterPro" id="IPR007120">
    <property type="entry name" value="DNA-dir_RNAP_su2_dom"/>
</dbReference>
<dbReference type="Gene3D" id="2.40.270.10">
    <property type="entry name" value="DNA-directed RNA polymerase, subunit 2, domain 6"/>
    <property type="match status" value="1"/>
</dbReference>
<dbReference type="AlphaFoldDB" id="I3IM27"/>
<evidence type="ECO:0000256" key="3">
    <source>
        <dbReference type="ARBA" id="ARBA00022679"/>
    </source>
</evidence>
<evidence type="ECO:0000313" key="8">
    <source>
        <dbReference type="Proteomes" id="UP000002985"/>
    </source>
</evidence>
<evidence type="ECO:0000256" key="5">
    <source>
        <dbReference type="ARBA" id="ARBA00023163"/>
    </source>
</evidence>
<evidence type="ECO:0000256" key="2">
    <source>
        <dbReference type="ARBA" id="ARBA00022478"/>
    </source>
</evidence>
<evidence type="ECO:0000313" key="7">
    <source>
        <dbReference type="EMBL" id="GAB62772.1"/>
    </source>
</evidence>
<dbReference type="SUPFAM" id="SSF64484">
    <property type="entry name" value="beta and beta-prime subunits of DNA dependent RNA-polymerase"/>
    <property type="match status" value="1"/>
</dbReference>
<dbReference type="Gene3D" id="2.40.50.100">
    <property type="match status" value="1"/>
</dbReference>
<protein>
    <recommendedName>
        <fullName evidence="1">DNA-directed RNA polymerase</fullName>
        <ecNumber evidence="1">2.7.7.6</ecNumber>
    </recommendedName>
</protein>
<name>I3IM27_9BACT</name>
<dbReference type="GO" id="GO:0006351">
    <property type="term" value="P:DNA-templated transcription"/>
    <property type="evidence" value="ECO:0007669"/>
    <property type="project" value="InterPro"/>
</dbReference>
<keyword evidence="4" id="KW-0548">Nucleotidyltransferase</keyword>
<comment type="caution">
    <text evidence="7">The sequence shown here is derived from an EMBL/GenBank/DDBJ whole genome shotgun (WGS) entry which is preliminary data.</text>
</comment>
<dbReference type="GO" id="GO:0003899">
    <property type="term" value="F:DNA-directed RNA polymerase activity"/>
    <property type="evidence" value="ECO:0007669"/>
    <property type="project" value="UniProtKB-EC"/>
</dbReference>
<feature type="domain" description="DNA-directed RNA polymerase subunit 2 hybrid-binding" evidence="6">
    <location>
        <begin position="7"/>
        <end position="71"/>
    </location>
</feature>
<evidence type="ECO:0000256" key="1">
    <source>
        <dbReference type="ARBA" id="ARBA00012418"/>
    </source>
</evidence>
<keyword evidence="8" id="KW-1185">Reference proteome</keyword>
<accession>I3IM27</accession>
<sequence length="95" mass="10668">MTETPTIHETIIYHKPCVKRGEKVTAGQIIADSADTKDGELALGTNLLVAYMTWYGHNFEDGIVISDRQVDVYWMEFKKDAENGNKARHGISGIR</sequence>
<dbReference type="Proteomes" id="UP000002985">
    <property type="component" value="Unassembled WGS sequence"/>
</dbReference>